<sequence>MLNSLSTAICIFWSSFGFSDNKCEFFFTISISSITILGFLINASEYLIGFSSIKHWIIDKGLIIVVKIDLETPLISLSLVFENHLNRASFANSSLFCETAEKCLAMAPIFFVVSSW</sequence>
<reference evidence="2" key="1">
    <citation type="submission" date="2021-09" db="EMBL/GenBank/DDBJ databases">
        <authorList>
            <consortium name="AG Swart"/>
            <person name="Singh M."/>
            <person name="Singh A."/>
            <person name="Seah K."/>
            <person name="Emmerich C."/>
        </authorList>
    </citation>
    <scope>NUCLEOTIDE SEQUENCE</scope>
    <source>
        <strain evidence="2">ATCC30299</strain>
    </source>
</reference>
<gene>
    <name evidence="2" type="ORF">BSTOLATCC_MIC44585</name>
</gene>
<keyword evidence="1" id="KW-0812">Transmembrane</keyword>
<evidence type="ECO:0000256" key="1">
    <source>
        <dbReference type="SAM" id="Phobius"/>
    </source>
</evidence>
<comment type="caution">
    <text evidence="2">The sequence shown here is derived from an EMBL/GenBank/DDBJ whole genome shotgun (WGS) entry which is preliminary data.</text>
</comment>
<keyword evidence="3" id="KW-1185">Reference proteome</keyword>
<evidence type="ECO:0000313" key="2">
    <source>
        <dbReference type="EMBL" id="CAG9327965.1"/>
    </source>
</evidence>
<protein>
    <submittedName>
        <fullName evidence="2">Uncharacterized protein</fullName>
    </submittedName>
</protein>
<dbReference type="EMBL" id="CAJZBQ010000044">
    <property type="protein sequence ID" value="CAG9327965.1"/>
    <property type="molecule type" value="Genomic_DNA"/>
</dbReference>
<proteinExistence type="predicted"/>
<feature type="transmembrane region" description="Helical" evidence="1">
    <location>
        <begin position="27"/>
        <end position="48"/>
    </location>
</feature>
<dbReference type="AlphaFoldDB" id="A0AAU9JS99"/>
<keyword evidence="1" id="KW-0472">Membrane</keyword>
<keyword evidence="1" id="KW-1133">Transmembrane helix</keyword>
<accession>A0AAU9JS99</accession>
<name>A0AAU9JS99_9CILI</name>
<dbReference type="Proteomes" id="UP001162131">
    <property type="component" value="Unassembled WGS sequence"/>
</dbReference>
<organism evidence="2 3">
    <name type="scientific">Blepharisma stoltei</name>
    <dbReference type="NCBI Taxonomy" id="1481888"/>
    <lineage>
        <taxon>Eukaryota</taxon>
        <taxon>Sar</taxon>
        <taxon>Alveolata</taxon>
        <taxon>Ciliophora</taxon>
        <taxon>Postciliodesmatophora</taxon>
        <taxon>Heterotrichea</taxon>
        <taxon>Heterotrichida</taxon>
        <taxon>Blepharismidae</taxon>
        <taxon>Blepharisma</taxon>
    </lineage>
</organism>
<evidence type="ECO:0000313" key="3">
    <source>
        <dbReference type="Proteomes" id="UP001162131"/>
    </source>
</evidence>